<sequence length="240" mass="26123">MTPGRQGTDGGPVRPGWLAFVQLLDSALPVGAFAHSFGLETLVQDGELRDSASLEAYIRAMLTHNWATADALAVKAVYAYGASGDWESVFRLDQELHLARTASETRVGMAKLGRRLLQLVREMHPAIDWSELGDAVSAGRCPGAFPTVFGYAAYRLGVDRRTAGEGYLYACVVNAVGSALRLMAIGQTEGQRLIAALLPAVSEAWATAETLDPFDWRMSTPLADLAMMRHERLYSRLFMS</sequence>
<organism evidence="4 5">
    <name type="scientific">Paenibacillus thermoaerophilus</name>
    <dbReference type="NCBI Taxonomy" id="1215385"/>
    <lineage>
        <taxon>Bacteria</taxon>
        <taxon>Bacillati</taxon>
        <taxon>Bacillota</taxon>
        <taxon>Bacilli</taxon>
        <taxon>Bacillales</taxon>
        <taxon>Paenibacillaceae</taxon>
        <taxon>Paenibacillus</taxon>
    </lineage>
</organism>
<protein>
    <recommendedName>
        <fullName evidence="3">Urease accessory protein UreF</fullName>
    </recommendedName>
</protein>
<keyword evidence="5" id="KW-1185">Reference proteome</keyword>
<dbReference type="HAMAP" id="MF_01385">
    <property type="entry name" value="UreF"/>
    <property type="match status" value="1"/>
</dbReference>
<comment type="subunit">
    <text evidence="3">UreD, UreF and UreG form a complex that acts as a GTP-hydrolysis-dependent molecular chaperone, activating the urease apoprotein by helping to assemble the nickel containing metallocenter of UreC. The UreE protein probably delivers the nickel.</text>
</comment>
<dbReference type="Gene3D" id="1.10.4190.10">
    <property type="entry name" value="Urease accessory protein UreF"/>
    <property type="match status" value="1"/>
</dbReference>
<evidence type="ECO:0000256" key="1">
    <source>
        <dbReference type="ARBA" id="ARBA00022988"/>
    </source>
</evidence>
<evidence type="ECO:0000313" key="4">
    <source>
        <dbReference type="EMBL" id="MFC7749911.1"/>
    </source>
</evidence>
<keyword evidence="3" id="KW-0963">Cytoplasm</keyword>
<keyword evidence="2 3" id="KW-0143">Chaperone</keyword>
<dbReference type="EMBL" id="JBHTGQ010000018">
    <property type="protein sequence ID" value="MFC7749911.1"/>
    <property type="molecule type" value="Genomic_DNA"/>
</dbReference>
<comment type="subcellular location">
    <subcellularLocation>
        <location evidence="3">Cytoplasm</location>
    </subcellularLocation>
</comment>
<evidence type="ECO:0000256" key="3">
    <source>
        <dbReference type="HAMAP-Rule" id="MF_01385"/>
    </source>
</evidence>
<evidence type="ECO:0000313" key="5">
    <source>
        <dbReference type="Proteomes" id="UP001596528"/>
    </source>
</evidence>
<dbReference type="RefSeq" id="WP_138788202.1">
    <property type="nucleotide sequence ID" value="NZ_JBHTGQ010000018.1"/>
</dbReference>
<dbReference type="InterPro" id="IPR038277">
    <property type="entry name" value="UreF_sf"/>
</dbReference>
<reference evidence="5" key="1">
    <citation type="journal article" date="2019" name="Int. J. Syst. Evol. Microbiol.">
        <title>The Global Catalogue of Microorganisms (GCM) 10K type strain sequencing project: providing services to taxonomists for standard genome sequencing and annotation.</title>
        <authorList>
            <consortium name="The Broad Institute Genomics Platform"/>
            <consortium name="The Broad Institute Genome Sequencing Center for Infectious Disease"/>
            <person name="Wu L."/>
            <person name="Ma J."/>
        </authorList>
    </citation>
    <scope>NUCLEOTIDE SEQUENCE [LARGE SCALE GENOMIC DNA]</scope>
    <source>
        <strain evidence="5">JCM 18657</strain>
    </source>
</reference>
<comment type="similarity">
    <text evidence="3">Belongs to the UreF family.</text>
</comment>
<keyword evidence="1 3" id="KW-0996">Nickel insertion</keyword>
<dbReference type="Proteomes" id="UP001596528">
    <property type="component" value="Unassembled WGS sequence"/>
</dbReference>
<gene>
    <name evidence="3" type="primary">ureF</name>
    <name evidence="4" type="ORF">ACFQWB_08150</name>
</gene>
<proteinExistence type="inferred from homology"/>
<dbReference type="PANTHER" id="PTHR33620">
    <property type="entry name" value="UREASE ACCESSORY PROTEIN F"/>
    <property type="match status" value="1"/>
</dbReference>
<comment type="function">
    <text evidence="3">Required for maturation of urease via the functional incorporation of the urease nickel metallocenter.</text>
</comment>
<accession>A0ABW2V173</accession>
<dbReference type="Pfam" id="PF01730">
    <property type="entry name" value="UreF"/>
    <property type="match status" value="1"/>
</dbReference>
<dbReference type="PANTHER" id="PTHR33620:SF1">
    <property type="entry name" value="UREASE ACCESSORY PROTEIN F"/>
    <property type="match status" value="1"/>
</dbReference>
<dbReference type="PIRSF" id="PIRSF009467">
    <property type="entry name" value="Ureas_acces_UreF"/>
    <property type="match status" value="1"/>
</dbReference>
<evidence type="ECO:0000256" key="2">
    <source>
        <dbReference type="ARBA" id="ARBA00023186"/>
    </source>
</evidence>
<dbReference type="InterPro" id="IPR002639">
    <property type="entry name" value="UreF"/>
</dbReference>
<comment type="caution">
    <text evidence="4">The sequence shown here is derived from an EMBL/GenBank/DDBJ whole genome shotgun (WGS) entry which is preliminary data.</text>
</comment>
<name>A0ABW2V173_9BACL</name>